<sequence length="63" mass="7205">MIGEKIFNFVKGDEGLMDKCEITNEQFKKLVEDIYTIGHDTETIVISDFLKVVEKKILSLIGK</sequence>
<gene>
    <name evidence="1" type="ORF">F4694_000567</name>
</gene>
<protein>
    <submittedName>
        <fullName evidence="1">Uncharacterized protein</fullName>
    </submittedName>
</protein>
<reference evidence="2" key="2">
    <citation type="submission" date="2020-08" db="EMBL/GenBank/DDBJ databases">
        <title>The Agave Microbiome: Exploring the role of microbial communities in plant adaptations to desert environments.</title>
        <authorList>
            <person name="Partida-Martinez L.P."/>
        </authorList>
    </citation>
    <scope>NUCLEOTIDE SEQUENCE [LARGE SCALE GENOMIC DNA]</scope>
    <source>
        <strain evidence="2">AT2.8</strain>
    </source>
</reference>
<dbReference type="AlphaFoldDB" id="A0A852T8J1"/>
<accession>A0A852T8J1</accession>
<comment type="caution">
    <text evidence="1">The sequence shown here is derived from an EMBL/GenBank/DDBJ whole genome shotgun (WGS) entry which is preliminary data.</text>
</comment>
<organism evidence="1 2">
    <name type="scientific">Neobacillus niacini</name>
    <dbReference type="NCBI Taxonomy" id="86668"/>
    <lineage>
        <taxon>Bacteria</taxon>
        <taxon>Bacillati</taxon>
        <taxon>Bacillota</taxon>
        <taxon>Bacilli</taxon>
        <taxon>Bacillales</taxon>
        <taxon>Bacillaceae</taxon>
        <taxon>Neobacillus</taxon>
    </lineage>
</organism>
<dbReference type="Proteomes" id="UP000548423">
    <property type="component" value="Unassembled WGS sequence"/>
</dbReference>
<evidence type="ECO:0000313" key="2">
    <source>
        <dbReference type="Proteomes" id="UP000548423"/>
    </source>
</evidence>
<reference evidence="2" key="1">
    <citation type="submission" date="2020-07" db="EMBL/GenBank/DDBJ databases">
        <authorList>
            <person name="Partida-Martinez L."/>
            <person name="Huntemann M."/>
            <person name="Clum A."/>
            <person name="Wang J."/>
            <person name="Palaniappan K."/>
            <person name="Ritter S."/>
            <person name="Chen I.-M."/>
            <person name="Stamatis D."/>
            <person name="Reddy T."/>
            <person name="O'Malley R."/>
            <person name="Daum C."/>
            <person name="Shapiro N."/>
            <person name="Ivanova N."/>
            <person name="Kyrpides N."/>
            <person name="Woyke T."/>
        </authorList>
    </citation>
    <scope>NUCLEOTIDE SEQUENCE [LARGE SCALE GENOMIC DNA]</scope>
    <source>
        <strain evidence="2">AT2.8</strain>
    </source>
</reference>
<name>A0A852T8J1_9BACI</name>
<proteinExistence type="predicted"/>
<dbReference type="EMBL" id="JACCBX010000001">
    <property type="protein sequence ID" value="NYE03848.1"/>
    <property type="molecule type" value="Genomic_DNA"/>
</dbReference>
<evidence type="ECO:0000313" key="1">
    <source>
        <dbReference type="EMBL" id="NYE03848.1"/>
    </source>
</evidence>